<dbReference type="Proteomes" id="UP000029121">
    <property type="component" value="Unassembled WGS sequence"/>
</dbReference>
<feature type="non-terminal residue" evidence="1">
    <location>
        <position position="65"/>
    </location>
</feature>
<dbReference type="EMBL" id="KB870809">
    <property type="protein sequence ID" value="EOA25284.1"/>
    <property type="molecule type" value="Genomic_DNA"/>
</dbReference>
<proteinExistence type="predicted"/>
<organism evidence="1 2">
    <name type="scientific">Capsella rubella</name>
    <dbReference type="NCBI Taxonomy" id="81985"/>
    <lineage>
        <taxon>Eukaryota</taxon>
        <taxon>Viridiplantae</taxon>
        <taxon>Streptophyta</taxon>
        <taxon>Embryophyta</taxon>
        <taxon>Tracheophyta</taxon>
        <taxon>Spermatophyta</taxon>
        <taxon>Magnoliopsida</taxon>
        <taxon>eudicotyledons</taxon>
        <taxon>Gunneridae</taxon>
        <taxon>Pentapetalae</taxon>
        <taxon>rosids</taxon>
        <taxon>malvids</taxon>
        <taxon>Brassicales</taxon>
        <taxon>Brassicaceae</taxon>
        <taxon>Camelineae</taxon>
        <taxon>Capsella</taxon>
    </lineage>
</organism>
<dbReference type="AlphaFoldDB" id="R0H7J5"/>
<accession>R0H7J5</accession>
<reference evidence="2" key="1">
    <citation type="journal article" date="2013" name="Nat. Genet.">
        <title>The Capsella rubella genome and the genomic consequences of rapid mating system evolution.</title>
        <authorList>
            <person name="Slotte T."/>
            <person name="Hazzouri K.M."/>
            <person name="Agren J.A."/>
            <person name="Koenig D."/>
            <person name="Maumus F."/>
            <person name="Guo Y.L."/>
            <person name="Steige K."/>
            <person name="Platts A.E."/>
            <person name="Escobar J.S."/>
            <person name="Newman L.K."/>
            <person name="Wang W."/>
            <person name="Mandakova T."/>
            <person name="Vello E."/>
            <person name="Smith L.M."/>
            <person name="Henz S.R."/>
            <person name="Steffen J."/>
            <person name="Takuno S."/>
            <person name="Brandvain Y."/>
            <person name="Coop G."/>
            <person name="Andolfatto P."/>
            <person name="Hu T.T."/>
            <person name="Blanchette M."/>
            <person name="Clark R.M."/>
            <person name="Quesneville H."/>
            <person name="Nordborg M."/>
            <person name="Gaut B.S."/>
            <person name="Lysak M.A."/>
            <person name="Jenkins J."/>
            <person name="Grimwood J."/>
            <person name="Chapman J."/>
            <person name="Prochnik S."/>
            <person name="Shu S."/>
            <person name="Rokhsar D."/>
            <person name="Schmutz J."/>
            <person name="Weigel D."/>
            <person name="Wright S.I."/>
        </authorList>
    </citation>
    <scope>NUCLEOTIDE SEQUENCE [LARGE SCALE GENOMIC DNA]</scope>
    <source>
        <strain evidence="2">cv. Monte Gargano</strain>
    </source>
</reference>
<gene>
    <name evidence="1" type="ORF">CARUB_v10018598mg</name>
</gene>
<evidence type="ECO:0000313" key="2">
    <source>
        <dbReference type="Proteomes" id="UP000029121"/>
    </source>
</evidence>
<evidence type="ECO:0000313" key="1">
    <source>
        <dbReference type="EMBL" id="EOA25284.1"/>
    </source>
</evidence>
<name>R0H7J5_9BRAS</name>
<keyword evidence="2" id="KW-1185">Reference proteome</keyword>
<protein>
    <submittedName>
        <fullName evidence="1">Uncharacterized protein</fullName>
    </submittedName>
</protein>
<sequence length="65" mass="7196">MATSTKINVKHIKIIVLNCRVFNTTPSLYNLGGMGSFNSYALVMSTEIVSFTWHSGNDAMLYPPI</sequence>
<dbReference type="STRING" id="81985.R0H7J5"/>